<dbReference type="RefSeq" id="WP_269636098.1">
    <property type="nucleotide sequence ID" value="NZ_JAPWHU010000284.1"/>
</dbReference>
<dbReference type="InterPro" id="IPR013320">
    <property type="entry name" value="ConA-like_dom_sf"/>
</dbReference>
<accession>A0ABT4P774</accession>
<name>A0ABT4P774_9ACTN</name>
<evidence type="ECO:0000313" key="5">
    <source>
        <dbReference type="Proteomes" id="UP001301132"/>
    </source>
</evidence>
<comment type="caution">
    <text evidence="4">The sequence shown here is derived from an EMBL/GenBank/DDBJ whole genome shotgun (WGS) entry which is preliminary data.</text>
</comment>
<sequence>MGAIPTQRETASRASAVPAHTAEASAEGFEECARARVTLLGSSLAPGAARAMVRAALADWSALGLPGTEQLTEHLAADALVVVSELVTNAVVHAGTDVEVGFQVEGTGALVVEATDQHPSRAPRSADPETPHDSAEYGRGLRLVAALAEAWGITYRPGTKTVWARLSAPGTDDAGQTEASAGGRGARRTDSPGAWPPGSGRRGGWTCPPSAP</sequence>
<dbReference type="PANTHER" id="PTHR35526:SF3">
    <property type="entry name" value="ANTI-SIGMA-F FACTOR RSBW"/>
    <property type="match status" value="1"/>
</dbReference>
<protein>
    <submittedName>
        <fullName evidence="4">ATP-binding protein</fullName>
    </submittedName>
</protein>
<keyword evidence="4" id="KW-0547">Nucleotide-binding</keyword>
<reference evidence="4 5" key="1">
    <citation type="submission" date="2022-12" db="EMBL/GenBank/DDBJ databases">
        <authorList>
            <person name="Abashina T."/>
            <person name="Solyanikova I."/>
            <person name="Delegan Y."/>
        </authorList>
    </citation>
    <scope>NUCLEOTIDE SEQUENCE [LARGE SCALE GENOMIC DNA]</scope>
    <source>
        <strain evidence="4 5">IPS92ro</strain>
    </source>
</reference>
<dbReference type="Gene3D" id="3.30.565.10">
    <property type="entry name" value="Histidine kinase-like ATPase, C-terminal domain"/>
    <property type="match status" value="1"/>
</dbReference>
<keyword evidence="1" id="KW-0723">Serine/threonine-protein kinase</keyword>
<dbReference type="CDD" id="cd16936">
    <property type="entry name" value="HATPase_RsbW-like"/>
    <property type="match status" value="1"/>
</dbReference>
<dbReference type="InterPro" id="IPR003594">
    <property type="entry name" value="HATPase_dom"/>
</dbReference>
<dbReference type="PANTHER" id="PTHR35526">
    <property type="entry name" value="ANTI-SIGMA-F FACTOR RSBW-RELATED"/>
    <property type="match status" value="1"/>
</dbReference>
<keyword evidence="1" id="KW-0418">Kinase</keyword>
<dbReference type="EMBL" id="JAPWHU010000284">
    <property type="protein sequence ID" value="MCZ4636982.1"/>
    <property type="molecule type" value="Genomic_DNA"/>
</dbReference>
<feature type="region of interest" description="Disordered" evidence="2">
    <location>
        <begin position="115"/>
        <end position="135"/>
    </location>
</feature>
<dbReference type="InterPro" id="IPR036890">
    <property type="entry name" value="HATPase_C_sf"/>
</dbReference>
<feature type="region of interest" description="Disordered" evidence="2">
    <location>
        <begin position="166"/>
        <end position="212"/>
    </location>
</feature>
<evidence type="ECO:0000259" key="3">
    <source>
        <dbReference type="Pfam" id="PF13581"/>
    </source>
</evidence>
<dbReference type="Proteomes" id="UP001301132">
    <property type="component" value="Unassembled WGS sequence"/>
</dbReference>
<keyword evidence="1" id="KW-0808">Transferase</keyword>
<dbReference type="InterPro" id="IPR050267">
    <property type="entry name" value="Anti-sigma-factor_SerPK"/>
</dbReference>
<dbReference type="GO" id="GO:0005524">
    <property type="term" value="F:ATP binding"/>
    <property type="evidence" value="ECO:0007669"/>
    <property type="project" value="UniProtKB-KW"/>
</dbReference>
<feature type="domain" description="Histidine kinase/HSP90-like ATPase" evidence="3">
    <location>
        <begin position="53"/>
        <end position="165"/>
    </location>
</feature>
<organism evidence="4 5">
    <name type="scientific">Streptomyces rubrogriseus</name>
    <dbReference type="NCBI Taxonomy" id="194673"/>
    <lineage>
        <taxon>Bacteria</taxon>
        <taxon>Bacillati</taxon>
        <taxon>Actinomycetota</taxon>
        <taxon>Actinomycetes</taxon>
        <taxon>Kitasatosporales</taxon>
        <taxon>Streptomycetaceae</taxon>
        <taxon>Streptomyces</taxon>
        <taxon>Streptomyces violaceoruber group</taxon>
    </lineage>
</organism>
<dbReference type="SUPFAM" id="SSF49899">
    <property type="entry name" value="Concanavalin A-like lectins/glucanases"/>
    <property type="match status" value="1"/>
</dbReference>
<keyword evidence="4" id="KW-0067">ATP-binding</keyword>
<evidence type="ECO:0000256" key="2">
    <source>
        <dbReference type="SAM" id="MobiDB-lite"/>
    </source>
</evidence>
<gene>
    <name evidence="4" type="ORF">O3S69_23330</name>
</gene>
<evidence type="ECO:0000256" key="1">
    <source>
        <dbReference type="ARBA" id="ARBA00022527"/>
    </source>
</evidence>
<feature type="non-terminal residue" evidence="4">
    <location>
        <position position="212"/>
    </location>
</feature>
<evidence type="ECO:0000313" key="4">
    <source>
        <dbReference type="EMBL" id="MCZ4636982.1"/>
    </source>
</evidence>
<keyword evidence="5" id="KW-1185">Reference proteome</keyword>
<dbReference type="Pfam" id="PF13581">
    <property type="entry name" value="HATPase_c_2"/>
    <property type="match status" value="1"/>
</dbReference>
<proteinExistence type="predicted"/>